<sequence>MVTRKKLAKPPTVDPHAAMEALREALWAANRIVLPSLSMDYASPHLGLVVLGSARADVVAKIAEELAKGRRLADEVAALKRELDRRRIGES</sequence>
<gene>
    <name evidence="1" type="ORF">GCM10018785_37640</name>
</gene>
<comment type="caution">
    <text evidence="1">The sequence shown here is derived from an EMBL/GenBank/DDBJ whole genome shotgun (WGS) entry which is preliminary data.</text>
</comment>
<evidence type="ECO:0000313" key="1">
    <source>
        <dbReference type="EMBL" id="GHE65263.1"/>
    </source>
</evidence>
<reference evidence="1" key="2">
    <citation type="submission" date="2020-09" db="EMBL/GenBank/DDBJ databases">
        <authorList>
            <person name="Sun Q."/>
            <person name="Ohkuma M."/>
        </authorList>
    </citation>
    <scope>NUCLEOTIDE SEQUENCE</scope>
    <source>
        <strain evidence="1">JCM 4784</strain>
    </source>
</reference>
<dbReference type="EMBL" id="BNBT01000053">
    <property type="protein sequence ID" value="GHE65263.1"/>
    <property type="molecule type" value="Genomic_DNA"/>
</dbReference>
<dbReference type="RefSeq" id="WP_229925745.1">
    <property type="nucleotide sequence ID" value="NZ_BNBT01000053.1"/>
</dbReference>
<dbReference type="AlphaFoldDB" id="A0A919DQ22"/>
<protein>
    <submittedName>
        <fullName evidence="1">Uncharacterized protein</fullName>
    </submittedName>
</protein>
<organism evidence="1 2">
    <name type="scientific">Streptomyces longispororuber</name>
    <dbReference type="NCBI Taxonomy" id="68230"/>
    <lineage>
        <taxon>Bacteria</taxon>
        <taxon>Bacillati</taxon>
        <taxon>Actinomycetota</taxon>
        <taxon>Actinomycetes</taxon>
        <taxon>Kitasatosporales</taxon>
        <taxon>Streptomycetaceae</taxon>
        <taxon>Streptomyces</taxon>
    </lineage>
</organism>
<keyword evidence="2" id="KW-1185">Reference proteome</keyword>
<reference evidence="1" key="1">
    <citation type="journal article" date="2014" name="Int. J. Syst. Evol. Microbiol.">
        <title>Complete genome sequence of Corynebacterium casei LMG S-19264T (=DSM 44701T), isolated from a smear-ripened cheese.</title>
        <authorList>
            <consortium name="US DOE Joint Genome Institute (JGI-PGF)"/>
            <person name="Walter F."/>
            <person name="Albersmeier A."/>
            <person name="Kalinowski J."/>
            <person name="Ruckert C."/>
        </authorList>
    </citation>
    <scope>NUCLEOTIDE SEQUENCE</scope>
    <source>
        <strain evidence="1">JCM 4784</strain>
    </source>
</reference>
<dbReference type="Proteomes" id="UP000608024">
    <property type="component" value="Unassembled WGS sequence"/>
</dbReference>
<accession>A0A919DQ22</accession>
<proteinExistence type="predicted"/>
<name>A0A919DQ22_9ACTN</name>
<evidence type="ECO:0000313" key="2">
    <source>
        <dbReference type="Proteomes" id="UP000608024"/>
    </source>
</evidence>